<dbReference type="EMBL" id="BPLR01000370">
    <property type="protein sequence ID" value="GIY94282.1"/>
    <property type="molecule type" value="Genomic_DNA"/>
</dbReference>
<name>A0AAV4XGK9_CAEEX</name>
<accession>A0AAV4XGK9</accession>
<feature type="compositionally biased region" description="Polar residues" evidence="1">
    <location>
        <begin position="76"/>
        <end position="94"/>
    </location>
</feature>
<comment type="caution">
    <text evidence="2">The sequence shown here is derived from an EMBL/GenBank/DDBJ whole genome shotgun (WGS) entry which is preliminary data.</text>
</comment>
<feature type="region of interest" description="Disordered" evidence="1">
    <location>
        <begin position="72"/>
        <end position="94"/>
    </location>
</feature>
<proteinExistence type="predicted"/>
<reference evidence="2 3" key="1">
    <citation type="submission" date="2021-06" db="EMBL/GenBank/DDBJ databases">
        <title>Caerostris extrusa draft genome.</title>
        <authorList>
            <person name="Kono N."/>
            <person name="Arakawa K."/>
        </authorList>
    </citation>
    <scope>NUCLEOTIDE SEQUENCE [LARGE SCALE GENOMIC DNA]</scope>
</reference>
<dbReference type="Proteomes" id="UP001054945">
    <property type="component" value="Unassembled WGS sequence"/>
</dbReference>
<evidence type="ECO:0000313" key="3">
    <source>
        <dbReference type="Proteomes" id="UP001054945"/>
    </source>
</evidence>
<keyword evidence="3" id="KW-1185">Reference proteome</keyword>
<gene>
    <name evidence="2" type="ORF">CEXT_99501</name>
</gene>
<organism evidence="2 3">
    <name type="scientific">Caerostris extrusa</name>
    <name type="common">Bark spider</name>
    <name type="synonym">Caerostris bankana</name>
    <dbReference type="NCBI Taxonomy" id="172846"/>
    <lineage>
        <taxon>Eukaryota</taxon>
        <taxon>Metazoa</taxon>
        <taxon>Ecdysozoa</taxon>
        <taxon>Arthropoda</taxon>
        <taxon>Chelicerata</taxon>
        <taxon>Arachnida</taxon>
        <taxon>Araneae</taxon>
        <taxon>Araneomorphae</taxon>
        <taxon>Entelegynae</taxon>
        <taxon>Araneoidea</taxon>
        <taxon>Araneidae</taxon>
        <taxon>Caerostris</taxon>
    </lineage>
</organism>
<evidence type="ECO:0000256" key="1">
    <source>
        <dbReference type="SAM" id="MobiDB-lite"/>
    </source>
</evidence>
<dbReference type="AlphaFoldDB" id="A0AAV4XGK9"/>
<sequence>MKIFVLLLTKKKTNCRSFILTGFERRVQCLAIEEASTRKQLILEDSENCWKLIQEEKKESYLNRLISPLMTKGKSRYQTQRGGNHSTKGNPNSKCQYTRFVLTKKKKKKSSYIQHVKNGSKLRQ</sequence>
<evidence type="ECO:0000313" key="2">
    <source>
        <dbReference type="EMBL" id="GIY94282.1"/>
    </source>
</evidence>
<protein>
    <submittedName>
        <fullName evidence="2">Uncharacterized protein</fullName>
    </submittedName>
</protein>